<dbReference type="InterPro" id="IPR029045">
    <property type="entry name" value="ClpP/crotonase-like_dom_sf"/>
</dbReference>
<dbReference type="EMBL" id="CP009247">
    <property type="protein sequence ID" value="APT88670.1"/>
    <property type="molecule type" value="Genomic_DNA"/>
</dbReference>
<protein>
    <recommendedName>
        <fullName evidence="4">Enoyl-CoA hydratase</fullName>
    </recommendedName>
</protein>
<proteinExistence type="inferred from homology"/>
<name>A0A1L7CS51_9CORY</name>
<dbReference type="InterPro" id="IPR014748">
    <property type="entry name" value="Enoyl-CoA_hydra_C"/>
</dbReference>
<dbReference type="Gene3D" id="1.10.12.10">
    <property type="entry name" value="Lyase 2-enoyl-coa Hydratase, Chain A, domain 2"/>
    <property type="match status" value="1"/>
</dbReference>
<evidence type="ECO:0000313" key="2">
    <source>
        <dbReference type="EMBL" id="APT88670.1"/>
    </source>
</evidence>
<keyword evidence="3" id="KW-1185">Reference proteome</keyword>
<dbReference type="InterPro" id="IPR001753">
    <property type="entry name" value="Enoyl-CoA_hydra/iso"/>
</dbReference>
<dbReference type="PANTHER" id="PTHR43459">
    <property type="entry name" value="ENOYL-COA HYDRATASE"/>
    <property type="match status" value="1"/>
</dbReference>
<evidence type="ECO:0000313" key="3">
    <source>
        <dbReference type="Proteomes" id="UP000185434"/>
    </source>
</evidence>
<dbReference type="CDD" id="cd06558">
    <property type="entry name" value="crotonase-like"/>
    <property type="match status" value="1"/>
</dbReference>
<comment type="similarity">
    <text evidence="1">Belongs to the enoyl-CoA hydratase/isomerase family.</text>
</comment>
<dbReference type="Proteomes" id="UP000185434">
    <property type="component" value="Chromosome"/>
</dbReference>
<reference evidence="2 3" key="1">
    <citation type="submission" date="2014-08" db="EMBL/GenBank/DDBJ databases">
        <title>Complete genome sequence of Corynebacterium frankenforstense ST18(T) (=DSM 45800(T)), isolated from raw cow milk.</title>
        <authorList>
            <person name="Ruckert C."/>
            <person name="Albersmeier A."/>
            <person name="Winkler A."/>
            <person name="Lipski A."/>
            <person name="Kalinowski J."/>
        </authorList>
    </citation>
    <scope>NUCLEOTIDE SEQUENCE [LARGE SCALE GENOMIC DNA]</scope>
    <source>
        <strain evidence="2 3">ST18</strain>
    </source>
</reference>
<gene>
    <name evidence="2" type="ORF">CFRA_04695</name>
</gene>
<sequence length="263" mass="26510">MTTISTERDGNVAVVTIDKPQRRNALTHAEFLELAQAIERAGDDAAVRAVVLTGAGPAFCAGADLVDGAAEVAEALAAGDDADSDPMANATAMIRAVTDCPVPVVAAVEGAAAGIGASLALACDLIVAGRSGFFTLPFGRIGLVPDGAACLTVAASLGRARAMQLALTQSRLPAEEAAAAGLVAKVVEDGQVLSAARELVAGVLAGSPREALAEVKALINGATLGSLDEQLAVEAEVQPRLLTSDGHREGVAAFLGHRRPDFD</sequence>
<dbReference type="Gene3D" id="3.90.226.10">
    <property type="entry name" value="2-enoyl-CoA Hydratase, Chain A, domain 1"/>
    <property type="match status" value="1"/>
</dbReference>
<dbReference type="PANTHER" id="PTHR43459:SF1">
    <property type="entry name" value="EG:BACN32G11.4 PROTEIN"/>
    <property type="match status" value="1"/>
</dbReference>
<dbReference type="AlphaFoldDB" id="A0A1L7CS51"/>
<dbReference type="Pfam" id="PF00378">
    <property type="entry name" value="ECH_1"/>
    <property type="match status" value="1"/>
</dbReference>
<organism evidence="2 3">
    <name type="scientific">Corynebacterium frankenforstense DSM 45800</name>
    <dbReference type="NCBI Taxonomy" id="1437875"/>
    <lineage>
        <taxon>Bacteria</taxon>
        <taxon>Bacillati</taxon>
        <taxon>Actinomycetota</taxon>
        <taxon>Actinomycetes</taxon>
        <taxon>Mycobacteriales</taxon>
        <taxon>Corynebacteriaceae</taxon>
        <taxon>Corynebacterium</taxon>
    </lineage>
</organism>
<dbReference type="GO" id="GO:0003824">
    <property type="term" value="F:catalytic activity"/>
    <property type="evidence" value="ECO:0007669"/>
    <property type="project" value="UniProtKB-ARBA"/>
</dbReference>
<evidence type="ECO:0008006" key="4">
    <source>
        <dbReference type="Google" id="ProtNLM"/>
    </source>
</evidence>
<dbReference type="STRING" id="1437875.CFRA_04695"/>
<accession>A0A1L7CS51</accession>
<dbReference type="KEGG" id="cfk:CFRA_04695"/>
<dbReference type="SUPFAM" id="SSF52096">
    <property type="entry name" value="ClpP/crotonase"/>
    <property type="match status" value="1"/>
</dbReference>
<evidence type="ECO:0000256" key="1">
    <source>
        <dbReference type="ARBA" id="ARBA00005254"/>
    </source>
</evidence>
<dbReference type="RefSeq" id="WP_075663655.1">
    <property type="nucleotide sequence ID" value="NZ_CP009247.1"/>
</dbReference>